<dbReference type="EMBL" id="AFBN01000013">
    <property type="protein sequence ID" value="EGF59093.1"/>
    <property type="molecule type" value="Genomic_DNA"/>
</dbReference>
<keyword evidence="2" id="KW-1185">Reference proteome</keyword>
<proteinExistence type="predicted"/>
<evidence type="ECO:0000313" key="2">
    <source>
        <dbReference type="Proteomes" id="UP000003416"/>
    </source>
</evidence>
<gene>
    <name evidence="1" type="ORF">HMPREF9446_00843</name>
</gene>
<reference evidence="1 2" key="1">
    <citation type="submission" date="2011-02" db="EMBL/GenBank/DDBJ databases">
        <authorList>
            <person name="Weinstock G."/>
            <person name="Sodergren E."/>
            <person name="Clifton S."/>
            <person name="Fulton L."/>
            <person name="Fulton B."/>
            <person name="Courtney L."/>
            <person name="Fronick C."/>
            <person name="Harrison M."/>
            <person name="Strong C."/>
            <person name="Farmer C."/>
            <person name="Delahaunty K."/>
            <person name="Markovic C."/>
            <person name="Hall O."/>
            <person name="Minx P."/>
            <person name="Tomlinson C."/>
            <person name="Mitreva M."/>
            <person name="Hou S."/>
            <person name="Chen J."/>
            <person name="Wollam A."/>
            <person name="Pepin K.H."/>
            <person name="Johnson M."/>
            <person name="Bhonagiri V."/>
            <person name="Zhang X."/>
            <person name="Suruliraj S."/>
            <person name="Warren W."/>
            <person name="Chinwalla A."/>
            <person name="Mardis E.R."/>
            <person name="Wilson R.K."/>
        </authorList>
    </citation>
    <scope>NUCLEOTIDE SEQUENCE [LARGE SCALE GENOMIC DNA]</scope>
    <source>
        <strain evidence="1 2">YIT 12057</strain>
    </source>
</reference>
<name>F3PQ50_9BACE</name>
<organism evidence="1 2">
    <name type="scientific">Bacteroides fluxus YIT 12057</name>
    <dbReference type="NCBI Taxonomy" id="763034"/>
    <lineage>
        <taxon>Bacteria</taxon>
        <taxon>Pseudomonadati</taxon>
        <taxon>Bacteroidota</taxon>
        <taxon>Bacteroidia</taxon>
        <taxon>Bacteroidales</taxon>
        <taxon>Bacteroidaceae</taxon>
        <taxon>Bacteroides</taxon>
    </lineage>
</organism>
<dbReference type="HOGENOM" id="CLU_3247216_0_0_10"/>
<sequence length="42" mass="5086">MFIILLIICFIYKGLKLFLSPFYTFASQRERNNIFSLCNLFF</sequence>
<comment type="caution">
    <text evidence="1">The sequence shown here is derived from an EMBL/GenBank/DDBJ whole genome shotgun (WGS) entry which is preliminary data.</text>
</comment>
<dbReference type="AlphaFoldDB" id="F3PQ50"/>
<accession>F3PQ50</accession>
<protein>
    <submittedName>
        <fullName evidence="1">Uncharacterized protein</fullName>
    </submittedName>
</protein>
<evidence type="ECO:0000313" key="1">
    <source>
        <dbReference type="EMBL" id="EGF59093.1"/>
    </source>
</evidence>
<dbReference type="Proteomes" id="UP000003416">
    <property type="component" value="Unassembled WGS sequence"/>
</dbReference>